<comment type="caution">
    <text evidence="10">The sequence shown here is derived from an EMBL/GenBank/DDBJ whole genome shotgun (WGS) entry which is preliminary data.</text>
</comment>
<dbReference type="Pfam" id="PF00105">
    <property type="entry name" value="zf-C4"/>
    <property type="match status" value="1"/>
</dbReference>
<dbReference type="AlphaFoldDB" id="A0A815L1W1"/>
<dbReference type="InterPro" id="IPR013088">
    <property type="entry name" value="Znf_NHR/GATA"/>
</dbReference>
<keyword evidence="4" id="KW-0805">Transcription regulation</keyword>
<keyword evidence="2" id="KW-0863">Zinc-finger</keyword>
<dbReference type="PRINTS" id="PR00047">
    <property type="entry name" value="STROIDFINGER"/>
</dbReference>
<evidence type="ECO:0000313" key="12">
    <source>
        <dbReference type="Proteomes" id="UP000663832"/>
    </source>
</evidence>
<dbReference type="SMART" id="SM00399">
    <property type="entry name" value="ZnF_C4"/>
    <property type="match status" value="1"/>
</dbReference>
<evidence type="ECO:0000256" key="8">
    <source>
        <dbReference type="ARBA" id="ARBA00023242"/>
    </source>
</evidence>
<accession>A0A815L1W1</accession>
<keyword evidence="12" id="KW-1185">Reference proteome</keyword>
<keyword evidence="5" id="KW-0238">DNA-binding</keyword>
<evidence type="ECO:0000313" key="13">
    <source>
        <dbReference type="Proteomes" id="UP000663877"/>
    </source>
</evidence>
<keyword evidence="1" id="KW-0479">Metal-binding</keyword>
<evidence type="ECO:0000256" key="5">
    <source>
        <dbReference type="ARBA" id="ARBA00023125"/>
    </source>
</evidence>
<evidence type="ECO:0000256" key="1">
    <source>
        <dbReference type="ARBA" id="ARBA00022723"/>
    </source>
</evidence>
<dbReference type="PROSITE" id="PS51030">
    <property type="entry name" value="NUCLEAR_REC_DBD_2"/>
    <property type="match status" value="1"/>
</dbReference>
<dbReference type="GO" id="GO:0003700">
    <property type="term" value="F:DNA-binding transcription factor activity"/>
    <property type="evidence" value="ECO:0007669"/>
    <property type="project" value="InterPro"/>
</dbReference>
<dbReference type="PANTHER" id="PTHR48092">
    <property type="entry name" value="KNIRPS-RELATED PROTEIN-RELATED"/>
    <property type="match status" value="1"/>
</dbReference>
<evidence type="ECO:0000256" key="7">
    <source>
        <dbReference type="ARBA" id="ARBA00023170"/>
    </source>
</evidence>
<reference evidence="10" key="1">
    <citation type="submission" date="2021-02" db="EMBL/GenBank/DDBJ databases">
        <authorList>
            <person name="Nowell W R."/>
        </authorList>
    </citation>
    <scope>NUCLEOTIDE SEQUENCE</scope>
</reference>
<dbReference type="Proteomes" id="UP000663832">
    <property type="component" value="Unassembled WGS sequence"/>
</dbReference>
<proteinExistence type="predicted"/>
<keyword evidence="8" id="KW-0539">Nucleus</keyword>
<evidence type="ECO:0000256" key="3">
    <source>
        <dbReference type="ARBA" id="ARBA00022833"/>
    </source>
</evidence>
<dbReference type="OrthoDB" id="5850793at2759"/>
<dbReference type="Gene3D" id="3.30.50.10">
    <property type="entry name" value="Erythroid Transcription Factor GATA-1, subunit A"/>
    <property type="match status" value="1"/>
</dbReference>
<dbReference type="InterPro" id="IPR001628">
    <property type="entry name" value="Znf_hrmn_rcpt"/>
</dbReference>
<evidence type="ECO:0000313" key="11">
    <source>
        <dbReference type="EMBL" id="CAF1614174.1"/>
    </source>
</evidence>
<keyword evidence="3" id="KW-0862">Zinc</keyword>
<evidence type="ECO:0000259" key="9">
    <source>
        <dbReference type="PROSITE" id="PS51030"/>
    </source>
</evidence>
<evidence type="ECO:0000256" key="4">
    <source>
        <dbReference type="ARBA" id="ARBA00023015"/>
    </source>
</evidence>
<sequence length="487" mass="55399">MQYDFVDDLTEIASFDGLETKENMHLYQTHQPQDSFLKSTISNSNMITTSDIWQTSSSNSNTINQSFYFPSSFDFNNTSNSNQYHTMDNNNYDYNSLPDVSSSSASASTYLMDPYSHMFTNNYPIDPYSTQTSYNSTSMDYTSSTYLSTATDSYQHLHPMYTNTNGMTIPPASSYLSSSSSSCIDIQPDYQSTMSQWDSTMIKMRTHDVTSASNSSNSSTSASKQPCLVCHEESSGYHFGAYTCESCKAFYRRVTKDPRIEIKHSCEVPLPNITKLNRKDCRACRKAKCDRVGMTAMPKDRAPRTTTTKTTTYKTPTIPITDLLEQLARDLTYDQLSTSSALESLLRIIDLPPILPININYHTIYMNAVRIWRNQYNHPLQIIADASLMDTFPVLLFLFHIFITMTENDEDKSTNNSKFNKLVNILQQEIHRITGTDHRSASRIKALFMKCYVALAQYPNSTNLLDDNNSISQSQFLSYQPYPVYGQ</sequence>
<dbReference type="EMBL" id="CAJNOM010001610">
    <property type="protein sequence ID" value="CAF1614174.1"/>
    <property type="molecule type" value="Genomic_DNA"/>
</dbReference>
<dbReference type="GO" id="GO:0008270">
    <property type="term" value="F:zinc ion binding"/>
    <property type="evidence" value="ECO:0007669"/>
    <property type="project" value="UniProtKB-KW"/>
</dbReference>
<evidence type="ECO:0000313" key="10">
    <source>
        <dbReference type="EMBL" id="CAF1400988.1"/>
    </source>
</evidence>
<dbReference type="GO" id="GO:0043565">
    <property type="term" value="F:sequence-specific DNA binding"/>
    <property type="evidence" value="ECO:0007669"/>
    <property type="project" value="InterPro"/>
</dbReference>
<gene>
    <name evidence="10" type="ORF">BJG266_LOCUS37651</name>
    <name evidence="11" type="ORF">QVE165_LOCUS54540</name>
</gene>
<evidence type="ECO:0000256" key="6">
    <source>
        <dbReference type="ARBA" id="ARBA00023163"/>
    </source>
</evidence>
<protein>
    <recommendedName>
        <fullName evidence="9">Nuclear receptor domain-containing protein</fullName>
    </recommendedName>
</protein>
<keyword evidence="7" id="KW-0675">Receptor</keyword>
<dbReference type="SUPFAM" id="SSF57716">
    <property type="entry name" value="Glucocorticoid receptor-like (DNA-binding domain)"/>
    <property type="match status" value="1"/>
</dbReference>
<dbReference type="EMBL" id="CAJNOI010001284">
    <property type="protein sequence ID" value="CAF1400988.1"/>
    <property type="molecule type" value="Genomic_DNA"/>
</dbReference>
<evidence type="ECO:0000256" key="2">
    <source>
        <dbReference type="ARBA" id="ARBA00022771"/>
    </source>
</evidence>
<dbReference type="Proteomes" id="UP000663877">
    <property type="component" value="Unassembled WGS sequence"/>
</dbReference>
<keyword evidence="6" id="KW-0804">Transcription</keyword>
<dbReference type="InterPro" id="IPR050200">
    <property type="entry name" value="Nuclear_hormone_rcpt_NR3"/>
</dbReference>
<name>A0A815L1W1_9BILA</name>
<organism evidence="10 13">
    <name type="scientific">Adineta steineri</name>
    <dbReference type="NCBI Taxonomy" id="433720"/>
    <lineage>
        <taxon>Eukaryota</taxon>
        <taxon>Metazoa</taxon>
        <taxon>Spiralia</taxon>
        <taxon>Gnathifera</taxon>
        <taxon>Rotifera</taxon>
        <taxon>Eurotatoria</taxon>
        <taxon>Bdelloidea</taxon>
        <taxon>Adinetida</taxon>
        <taxon>Adinetidae</taxon>
        <taxon>Adineta</taxon>
    </lineage>
</organism>
<feature type="domain" description="Nuclear receptor" evidence="9">
    <location>
        <begin position="224"/>
        <end position="301"/>
    </location>
</feature>